<evidence type="ECO:0000313" key="5">
    <source>
        <dbReference type="Proteomes" id="UP000004095"/>
    </source>
</evidence>
<comment type="caution">
    <text evidence="4">The sequence shown here is derived from an EMBL/GenBank/DDBJ whole genome shotgun (WGS) entry which is preliminary data.</text>
</comment>
<dbReference type="InterPro" id="IPR019734">
    <property type="entry name" value="TPR_rpt"/>
</dbReference>
<dbReference type="Proteomes" id="UP000004095">
    <property type="component" value="Unassembled WGS sequence"/>
</dbReference>
<dbReference type="SUPFAM" id="SSF81901">
    <property type="entry name" value="HCP-like"/>
    <property type="match status" value="1"/>
</dbReference>
<dbReference type="RefSeq" id="WP_002694213.1">
    <property type="nucleotide sequence ID" value="NZ_AAWS01000004.1"/>
</dbReference>
<reference evidence="4 5" key="1">
    <citation type="submission" date="2007-01" db="EMBL/GenBank/DDBJ databases">
        <authorList>
            <person name="Haygood M."/>
            <person name="Podell S."/>
            <person name="Anderson C."/>
            <person name="Hopkinson B."/>
            <person name="Roe K."/>
            <person name="Barbeau K."/>
            <person name="Gaasterland T."/>
            <person name="Ferriera S."/>
            <person name="Johnson J."/>
            <person name="Kravitz S."/>
            <person name="Beeson K."/>
            <person name="Sutton G."/>
            <person name="Rogers Y.-H."/>
            <person name="Friedman R."/>
            <person name="Frazier M."/>
            <person name="Venter J.C."/>
        </authorList>
    </citation>
    <scope>NUCLEOTIDE SEQUENCE [LARGE SCALE GENOMIC DNA]</scope>
    <source>
        <strain evidence="4 5">ATCC 23134</strain>
    </source>
</reference>
<dbReference type="EMBL" id="AAWS01000004">
    <property type="protein sequence ID" value="EAY31066.1"/>
    <property type="molecule type" value="Genomic_DNA"/>
</dbReference>
<name>A1ZEW4_MICM2</name>
<dbReference type="eggNOG" id="COG2208">
    <property type="taxonomic scope" value="Bacteria"/>
</dbReference>
<dbReference type="InterPro" id="IPR001932">
    <property type="entry name" value="PPM-type_phosphatase-like_dom"/>
</dbReference>
<dbReference type="PANTHER" id="PTHR10098">
    <property type="entry name" value="RAPSYN-RELATED"/>
    <property type="match status" value="1"/>
</dbReference>
<organism evidence="4 5">
    <name type="scientific">Microscilla marina ATCC 23134</name>
    <dbReference type="NCBI Taxonomy" id="313606"/>
    <lineage>
        <taxon>Bacteria</taxon>
        <taxon>Pseudomonadati</taxon>
        <taxon>Bacteroidota</taxon>
        <taxon>Cytophagia</taxon>
        <taxon>Cytophagales</taxon>
        <taxon>Microscillaceae</taxon>
        <taxon>Microscilla</taxon>
    </lineage>
</organism>
<keyword evidence="2" id="KW-0175">Coiled coil</keyword>
<dbReference type="PROSITE" id="PS50005">
    <property type="entry name" value="TPR"/>
    <property type="match status" value="2"/>
</dbReference>
<evidence type="ECO:0000313" key="4">
    <source>
        <dbReference type="EMBL" id="EAY31066.1"/>
    </source>
</evidence>
<dbReference type="Gene3D" id="1.25.40.10">
    <property type="entry name" value="Tetratricopeptide repeat domain"/>
    <property type="match status" value="2"/>
</dbReference>
<dbReference type="GO" id="GO:0004674">
    <property type="term" value="F:protein serine/threonine kinase activity"/>
    <property type="evidence" value="ECO:0007669"/>
    <property type="project" value="UniProtKB-KW"/>
</dbReference>
<accession>A1ZEW4</accession>
<dbReference type="OrthoDB" id="1119265at2"/>
<dbReference type="InterPro" id="IPR036457">
    <property type="entry name" value="PPM-type-like_dom_sf"/>
</dbReference>
<feature type="domain" description="PPM-type phosphatase" evidence="3">
    <location>
        <begin position="448"/>
        <end position="642"/>
    </location>
</feature>
<keyword evidence="4" id="KW-0723">Serine/threonine-protein kinase</keyword>
<dbReference type="SUPFAM" id="SSF48452">
    <property type="entry name" value="TPR-like"/>
    <property type="match status" value="1"/>
</dbReference>
<evidence type="ECO:0000256" key="1">
    <source>
        <dbReference type="PROSITE-ProRule" id="PRU00339"/>
    </source>
</evidence>
<feature type="coiled-coil region" evidence="2">
    <location>
        <begin position="357"/>
        <end position="384"/>
    </location>
</feature>
<sequence>MALSDTEIEKRKAVIATTQDENQKVTRIIDLAFDILYQNKVPQANALLEEAALLATQIKFKDGLGRVRLGKAAIAYFTANYDDSALYSDQAIEIFQQTNNKELLAETYTNLGMSHWSQGSYSKALDYVFKGIHLYQESGKSGRLAYALYMLGSFYLDLNDPDNAEKNFLASQKALEIGDPYSVSNARSWIGLANVAFQRDQYTQALECLDKALKLQEESNDQFGMSRTFNDFGKIYRKLNDIDQAYLFYGKSLNIRLQATDKQALITTYLDLGEFNFEQQEYALAVNYLQNGLKWAEKLRAKVKMYRAHLLLSQIYDVLEEYDKAYHHLKQHNEIKDSVMGKDANLKIRNLESQFAKERSEKEAEIYRLKNVELKQLYDEIEHKNQAITDSIEYARRIQNAMLPLHSDFLTYQEYAFIFYKPRDIVSGDFYWFTSIPHPDNASLELIFIAAVDCTGHGVPGAFMSMIGHNLLNNVVKQRKIYAPENILTSLHLGVKKALKQDQNDNQDGMDLALVVIDELEECIHFAGANNPLVYVQNGELHRIKGNKQGIGGGKHRPTKKFDRHTVSFKDTPGMFYIFSDGYQDQFGGADNKKFMKPRFRQLLFDIHHLPLIEQRQQLVDTLEDWMGNEPQIDDILVMGLKLGY</sequence>
<dbReference type="SMART" id="SM00028">
    <property type="entry name" value="TPR"/>
    <property type="match status" value="7"/>
</dbReference>
<gene>
    <name evidence="4" type="ORF">M23134_07474</name>
</gene>
<dbReference type="AlphaFoldDB" id="A1ZEW4"/>
<dbReference type="Pfam" id="PF13424">
    <property type="entry name" value="TPR_12"/>
    <property type="match status" value="1"/>
</dbReference>
<keyword evidence="4" id="KW-0808">Transferase</keyword>
<keyword evidence="1" id="KW-0802">TPR repeat</keyword>
<feature type="repeat" description="TPR" evidence="1">
    <location>
        <begin position="105"/>
        <end position="138"/>
    </location>
</feature>
<dbReference type="Gene3D" id="3.60.40.10">
    <property type="entry name" value="PPM-type phosphatase domain"/>
    <property type="match status" value="1"/>
</dbReference>
<dbReference type="Pfam" id="PF07228">
    <property type="entry name" value="SpoIIE"/>
    <property type="match status" value="1"/>
</dbReference>
<dbReference type="eggNOG" id="COG0457">
    <property type="taxonomic scope" value="Bacteria"/>
</dbReference>
<dbReference type="Pfam" id="PF13181">
    <property type="entry name" value="TPR_8"/>
    <property type="match status" value="1"/>
</dbReference>
<keyword evidence="5" id="KW-1185">Reference proteome</keyword>
<feature type="repeat" description="TPR" evidence="1">
    <location>
        <begin position="186"/>
        <end position="219"/>
    </location>
</feature>
<evidence type="ECO:0000256" key="2">
    <source>
        <dbReference type="SAM" id="Coils"/>
    </source>
</evidence>
<proteinExistence type="predicted"/>
<dbReference type="InterPro" id="IPR011990">
    <property type="entry name" value="TPR-like_helical_dom_sf"/>
</dbReference>
<keyword evidence="4" id="KW-0418">Kinase</keyword>
<evidence type="ECO:0000259" key="3">
    <source>
        <dbReference type="Pfam" id="PF07228"/>
    </source>
</evidence>
<protein>
    <submittedName>
        <fullName evidence="4">Serine/threonine protein kinases</fullName>
    </submittedName>
</protein>
<dbReference type="PANTHER" id="PTHR10098:SF108">
    <property type="entry name" value="TETRATRICOPEPTIDE REPEAT PROTEIN 28"/>
    <property type="match status" value="1"/>
</dbReference>